<evidence type="ECO:0000313" key="2">
    <source>
        <dbReference type="Proteomes" id="UP000183843"/>
    </source>
</evidence>
<dbReference type="AlphaFoldDB" id="A0A1I0YLI7"/>
<accession>A0A1I0YLI7</accession>
<protein>
    <submittedName>
        <fullName evidence="1">Uncharacterized protein</fullName>
    </submittedName>
</protein>
<reference evidence="1 2" key="1">
    <citation type="submission" date="2016-10" db="EMBL/GenBank/DDBJ databases">
        <authorList>
            <person name="de Groot N.N."/>
        </authorList>
    </citation>
    <scope>NUCLEOTIDE SEQUENCE [LARGE SCALE GENOMIC DNA]</scope>
    <source>
        <strain evidence="1 2">L14</strain>
    </source>
</reference>
<organism evidence="1 2">
    <name type="scientific">Selenomonas ruminantium</name>
    <dbReference type="NCBI Taxonomy" id="971"/>
    <lineage>
        <taxon>Bacteria</taxon>
        <taxon>Bacillati</taxon>
        <taxon>Bacillota</taxon>
        <taxon>Negativicutes</taxon>
        <taxon>Selenomonadales</taxon>
        <taxon>Selenomonadaceae</taxon>
        <taxon>Selenomonas</taxon>
    </lineage>
</organism>
<evidence type="ECO:0000313" key="1">
    <source>
        <dbReference type="EMBL" id="SFB13320.1"/>
    </source>
</evidence>
<dbReference type="EMBL" id="FOJX01000014">
    <property type="protein sequence ID" value="SFB13320.1"/>
    <property type="molecule type" value="Genomic_DNA"/>
</dbReference>
<sequence>MCSLLLWLQKAFIIKYKLKSRQHIMTGFRGNESEEKALFFVPRVGCIEECQWHSEGTGLSTRAIGHPLPVTACARGGLYAEADSPPPLDLLASY</sequence>
<proteinExistence type="predicted"/>
<gene>
    <name evidence="1" type="ORF">SAMN05216587_11460</name>
</gene>
<dbReference type="Proteomes" id="UP000183843">
    <property type="component" value="Unassembled WGS sequence"/>
</dbReference>
<name>A0A1I0YLI7_SELRU</name>